<accession>A0A9R1X2N6</accession>
<evidence type="ECO:0000313" key="2">
    <source>
        <dbReference type="Proteomes" id="UP000235145"/>
    </source>
</evidence>
<dbReference type="PANTHER" id="PTHR45023:SF13">
    <property type="entry name" value="PUTATIVE-RELATED"/>
    <property type="match status" value="1"/>
</dbReference>
<proteinExistence type="predicted"/>
<comment type="caution">
    <text evidence="1">The sequence shown here is derived from an EMBL/GenBank/DDBJ whole genome shotgun (WGS) entry which is preliminary data.</text>
</comment>
<reference evidence="1 2" key="1">
    <citation type="journal article" date="2017" name="Nat. Commun.">
        <title>Genome assembly with in vitro proximity ligation data and whole-genome triplication in lettuce.</title>
        <authorList>
            <person name="Reyes-Chin-Wo S."/>
            <person name="Wang Z."/>
            <person name="Yang X."/>
            <person name="Kozik A."/>
            <person name="Arikit S."/>
            <person name="Song C."/>
            <person name="Xia L."/>
            <person name="Froenicke L."/>
            <person name="Lavelle D.O."/>
            <person name="Truco M.J."/>
            <person name="Xia R."/>
            <person name="Zhu S."/>
            <person name="Xu C."/>
            <person name="Xu H."/>
            <person name="Xu X."/>
            <person name="Cox K."/>
            <person name="Korf I."/>
            <person name="Meyers B.C."/>
            <person name="Michelmore R.W."/>
        </authorList>
    </citation>
    <scope>NUCLEOTIDE SEQUENCE [LARGE SCALE GENOMIC DNA]</scope>
    <source>
        <strain evidence="2">cv. Salinas</strain>
        <tissue evidence="1">Seedlings</tissue>
    </source>
</reference>
<organism evidence="1 2">
    <name type="scientific">Lactuca sativa</name>
    <name type="common">Garden lettuce</name>
    <dbReference type="NCBI Taxonomy" id="4236"/>
    <lineage>
        <taxon>Eukaryota</taxon>
        <taxon>Viridiplantae</taxon>
        <taxon>Streptophyta</taxon>
        <taxon>Embryophyta</taxon>
        <taxon>Tracheophyta</taxon>
        <taxon>Spermatophyta</taxon>
        <taxon>Magnoliopsida</taxon>
        <taxon>eudicotyledons</taxon>
        <taxon>Gunneridae</taxon>
        <taxon>Pentapetalae</taxon>
        <taxon>asterids</taxon>
        <taxon>campanulids</taxon>
        <taxon>Asterales</taxon>
        <taxon>Asteraceae</taxon>
        <taxon>Cichorioideae</taxon>
        <taxon>Cichorieae</taxon>
        <taxon>Lactucinae</taxon>
        <taxon>Lactuca</taxon>
    </lineage>
</organism>
<sequence length="164" mass="19639">MRFKSRYSIFFLKIFKIQTISNTKTTNKTKTTNNNIFRCNNLTTHLGFQRKIIVIIHGISFLKGFQKPNSNLLNLRISSFMMLRMKNLAVLIKHNYTHRQKRKKWVERKELALARAYVDVFKDKQCGNQQRFNAFWERVLTHFTVQMGGLDRSRHQVNSKWKDL</sequence>
<evidence type="ECO:0008006" key="3">
    <source>
        <dbReference type="Google" id="ProtNLM"/>
    </source>
</evidence>
<dbReference type="Proteomes" id="UP000235145">
    <property type="component" value="Unassembled WGS sequence"/>
</dbReference>
<protein>
    <recommendedName>
        <fullName evidence="3">Myb/SANT-like domain-containing protein</fullName>
    </recommendedName>
</protein>
<dbReference type="PANTHER" id="PTHR45023">
    <property type="match status" value="1"/>
</dbReference>
<dbReference type="EMBL" id="NBSK02000008">
    <property type="protein sequence ID" value="KAJ0193967.1"/>
    <property type="molecule type" value="Genomic_DNA"/>
</dbReference>
<keyword evidence="2" id="KW-1185">Reference proteome</keyword>
<gene>
    <name evidence="1" type="ORF">LSAT_V11C800414940</name>
</gene>
<name>A0A9R1X2N6_LACSA</name>
<evidence type="ECO:0000313" key="1">
    <source>
        <dbReference type="EMBL" id="KAJ0193967.1"/>
    </source>
</evidence>
<dbReference type="AlphaFoldDB" id="A0A9R1X2N6"/>